<dbReference type="EMBL" id="AJMV01000020">
    <property type="protein sequence ID" value="EIG28695.1"/>
    <property type="molecule type" value="Genomic_DNA"/>
</dbReference>
<feature type="compositionally biased region" description="Basic and acidic residues" evidence="3">
    <location>
        <begin position="1592"/>
        <end position="1621"/>
    </location>
</feature>
<comment type="caution">
    <text evidence="8">The sequence shown here is derived from an EMBL/GenBank/DDBJ whole genome shotgun (WGS) entry which is preliminary data.</text>
</comment>
<feature type="region of interest" description="Disordered" evidence="3">
    <location>
        <begin position="1360"/>
        <end position="1405"/>
    </location>
</feature>
<feature type="domain" description="Rib" evidence="6">
    <location>
        <begin position="1732"/>
        <end position="1806"/>
    </location>
</feature>
<dbReference type="Pfam" id="PF18938">
    <property type="entry name" value="aRib"/>
    <property type="match status" value="1"/>
</dbReference>
<feature type="compositionally biased region" description="Low complexity" evidence="3">
    <location>
        <begin position="177"/>
        <end position="193"/>
    </location>
</feature>
<reference evidence="8 9" key="1">
    <citation type="submission" date="2012-04" db="EMBL/GenBank/DDBJ databases">
        <authorList>
            <person name="Harkins D.M."/>
            <person name="Madupu R."/>
            <person name="Durkin A.S."/>
            <person name="Torralba M."/>
            <person name="Methe B."/>
            <person name="Sutton G.G."/>
            <person name="Nelson K.E."/>
        </authorList>
    </citation>
    <scope>NUCLEOTIDE SEQUENCE [LARGE SCALE GENOMIC DNA]</scope>
    <source>
        <strain evidence="8 9">F0449</strain>
    </source>
</reference>
<dbReference type="InterPro" id="IPR059115">
    <property type="entry name" value="Rib"/>
</dbReference>
<dbReference type="NCBIfam" id="TIGR01168">
    <property type="entry name" value="YSIRK_signal"/>
    <property type="match status" value="1"/>
</dbReference>
<dbReference type="InterPro" id="IPR005877">
    <property type="entry name" value="YSIRK_signal_dom"/>
</dbReference>
<feature type="compositionally biased region" description="Basic and acidic residues" evidence="3">
    <location>
        <begin position="1516"/>
        <end position="1545"/>
    </location>
</feature>
<evidence type="ECO:0000256" key="3">
    <source>
        <dbReference type="SAM" id="MobiDB-lite"/>
    </source>
</evidence>
<evidence type="ECO:0000259" key="5">
    <source>
        <dbReference type="Pfam" id="PF06458"/>
    </source>
</evidence>
<feature type="domain" description="Rib" evidence="6">
    <location>
        <begin position="1656"/>
        <end position="1730"/>
    </location>
</feature>
<feature type="region of interest" description="Disordered" evidence="3">
    <location>
        <begin position="1048"/>
        <end position="1344"/>
    </location>
</feature>
<feature type="domain" description="Rib" evidence="6">
    <location>
        <begin position="744"/>
        <end position="818"/>
    </location>
</feature>
<feature type="region of interest" description="Disordered" evidence="3">
    <location>
        <begin position="1916"/>
        <end position="1973"/>
    </location>
</feature>
<name>I2NS84_STRPA</name>
<feature type="region of interest" description="Disordered" evidence="3">
    <location>
        <begin position="833"/>
        <end position="874"/>
    </location>
</feature>
<evidence type="ECO:0000259" key="4">
    <source>
        <dbReference type="Pfam" id="PF04650"/>
    </source>
</evidence>
<organism evidence="8 9">
    <name type="scientific">Streptococcus parasanguinis F0449</name>
    <dbReference type="NCBI Taxonomy" id="1095733"/>
    <lineage>
        <taxon>Bacteria</taxon>
        <taxon>Bacillati</taxon>
        <taxon>Bacillota</taxon>
        <taxon>Bacilli</taxon>
        <taxon>Lactobacillales</taxon>
        <taxon>Streptococcaceae</taxon>
        <taxon>Streptococcus</taxon>
    </lineage>
</organism>
<evidence type="ECO:0000313" key="9">
    <source>
        <dbReference type="Proteomes" id="UP000003357"/>
    </source>
</evidence>
<feature type="region of interest" description="Disordered" evidence="3">
    <location>
        <begin position="742"/>
        <end position="774"/>
    </location>
</feature>
<feature type="domain" description="Rib" evidence="6">
    <location>
        <begin position="1808"/>
        <end position="1883"/>
    </location>
</feature>
<feature type="compositionally biased region" description="Basic and acidic residues" evidence="3">
    <location>
        <begin position="1954"/>
        <end position="1973"/>
    </location>
</feature>
<feature type="domain" description="Rib" evidence="6">
    <location>
        <begin position="1352"/>
        <end position="1426"/>
    </location>
</feature>
<keyword evidence="1" id="KW-0732">Signal</keyword>
<dbReference type="Pfam" id="PF06458">
    <property type="entry name" value="MucBP"/>
    <property type="match status" value="1"/>
</dbReference>
<feature type="domain" description="Rib" evidence="6">
    <location>
        <begin position="1124"/>
        <end position="1198"/>
    </location>
</feature>
<feature type="domain" description="Rib" evidence="6">
    <location>
        <begin position="666"/>
        <end position="741"/>
    </location>
</feature>
<feature type="compositionally biased region" description="Basic and acidic residues" evidence="3">
    <location>
        <begin position="1916"/>
        <end position="1926"/>
    </location>
</feature>
<feature type="compositionally biased region" description="Low complexity" evidence="3">
    <location>
        <begin position="865"/>
        <end position="874"/>
    </location>
</feature>
<dbReference type="Pfam" id="PF08428">
    <property type="entry name" value="Rib"/>
    <property type="match status" value="16"/>
</dbReference>
<feature type="domain" description="Rib" evidence="6">
    <location>
        <begin position="1276"/>
        <end position="1350"/>
    </location>
</feature>
<feature type="domain" description="Rib" evidence="6">
    <location>
        <begin position="972"/>
        <end position="1046"/>
    </location>
</feature>
<dbReference type="NCBIfam" id="TIGR02331">
    <property type="entry name" value="rib_alpha"/>
    <property type="match status" value="16"/>
</dbReference>
<dbReference type="Proteomes" id="UP000003357">
    <property type="component" value="Unassembled WGS sequence"/>
</dbReference>
<feature type="domain" description="MucBP" evidence="5">
    <location>
        <begin position="591"/>
        <end position="661"/>
    </location>
</feature>
<feature type="domain" description="Atypical Rib" evidence="7">
    <location>
        <begin position="1886"/>
        <end position="1955"/>
    </location>
</feature>
<dbReference type="RefSeq" id="WP_003014660.1">
    <property type="nucleotide sequence ID" value="NZ_AJMV01000020.1"/>
</dbReference>
<feature type="region of interest" description="Disordered" evidence="3">
    <location>
        <begin position="44"/>
        <end position="72"/>
    </location>
</feature>
<keyword evidence="2" id="KW-0677">Repeat</keyword>
<feature type="compositionally biased region" description="Low complexity" evidence="3">
    <location>
        <begin position="46"/>
        <end position="72"/>
    </location>
</feature>
<feature type="domain" description="Rib" evidence="6">
    <location>
        <begin position="1048"/>
        <end position="1122"/>
    </location>
</feature>
<feature type="compositionally biased region" description="Low complexity" evidence="3">
    <location>
        <begin position="225"/>
        <end position="241"/>
    </location>
</feature>
<dbReference type="Gene3D" id="1.20.1270.90">
    <property type="entry name" value="AF1782-like"/>
    <property type="match status" value="1"/>
</dbReference>
<feature type="domain" description="Rib" evidence="6">
    <location>
        <begin position="820"/>
        <end position="894"/>
    </location>
</feature>
<feature type="region of interest" description="Disordered" evidence="3">
    <location>
        <begin position="1425"/>
        <end position="1857"/>
    </location>
</feature>
<feature type="compositionally biased region" description="Basic and acidic residues" evidence="3">
    <location>
        <begin position="1743"/>
        <end position="1773"/>
    </location>
</feature>
<feature type="region of interest" description="Disordered" evidence="3">
    <location>
        <begin position="972"/>
        <end position="1006"/>
    </location>
</feature>
<evidence type="ECO:0000259" key="6">
    <source>
        <dbReference type="Pfam" id="PF08428"/>
    </source>
</evidence>
<feature type="region of interest" description="Disordered" evidence="3">
    <location>
        <begin position="164"/>
        <end position="241"/>
    </location>
</feature>
<feature type="domain" description="Rib" evidence="6">
    <location>
        <begin position="896"/>
        <end position="970"/>
    </location>
</feature>
<evidence type="ECO:0000313" key="8">
    <source>
        <dbReference type="EMBL" id="EIG28695.1"/>
    </source>
</evidence>
<accession>I2NS84</accession>
<proteinExistence type="predicted"/>
<feature type="domain" description="Rib" evidence="6">
    <location>
        <begin position="1580"/>
        <end position="1654"/>
    </location>
</feature>
<protein>
    <submittedName>
        <fullName evidence="8">Putative C protein alpha-antigen</fullName>
    </submittedName>
</protein>
<dbReference type="Pfam" id="PF04650">
    <property type="entry name" value="YSIRK_signal"/>
    <property type="match status" value="1"/>
</dbReference>
<dbReference type="Gene3D" id="3.10.20.890">
    <property type="match status" value="13"/>
</dbReference>
<gene>
    <name evidence="8" type="ORF">HMPREF9971_1279</name>
</gene>
<feature type="domain" description="Rib" evidence="6">
    <location>
        <begin position="1504"/>
        <end position="1578"/>
    </location>
</feature>
<dbReference type="InterPro" id="IPR009459">
    <property type="entry name" value="MucBP_dom"/>
</dbReference>
<dbReference type="InterPro" id="IPR012706">
    <property type="entry name" value="Rib_alpha_Esp_rpt"/>
</dbReference>
<evidence type="ECO:0000256" key="1">
    <source>
        <dbReference type="ARBA" id="ARBA00022729"/>
    </source>
</evidence>
<feature type="non-terminal residue" evidence="8">
    <location>
        <position position="1973"/>
    </location>
</feature>
<feature type="compositionally biased region" description="Basic and acidic residues" evidence="3">
    <location>
        <begin position="1668"/>
        <end position="1697"/>
    </location>
</feature>
<feature type="compositionally biased region" description="Low complexity" evidence="3">
    <location>
        <begin position="1321"/>
        <end position="1336"/>
    </location>
</feature>
<feature type="domain" description="Rib" evidence="6">
    <location>
        <begin position="1200"/>
        <end position="1274"/>
    </location>
</feature>
<evidence type="ECO:0000259" key="7">
    <source>
        <dbReference type="Pfam" id="PF18938"/>
    </source>
</evidence>
<feature type="region of interest" description="Disordered" evidence="3">
    <location>
        <begin position="905"/>
        <end position="925"/>
    </location>
</feature>
<feature type="domain" description="Rib" evidence="6">
    <location>
        <begin position="1428"/>
        <end position="1502"/>
    </location>
</feature>
<feature type="compositionally biased region" description="Polar residues" evidence="3">
    <location>
        <begin position="1805"/>
        <end position="1823"/>
    </location>
</feature>
<sequence>MKKKSMDWYKQQQRFSVRKYHFGAASVLLGTALVFGGAQVSADEVTAPATPSTESTTATSAETTTASEGAPAVLTASEATPASLTASEASSSTEATSLDKGALQLALSQAKALDLSNKTSETVAILLAQIEHAQTVLNTATSQEELNQAVAYLQAAQAQLADKPAESSKPAVASTEAAQPATTPVSVTPATPTGSEVTSQPSEKATSEEVAQPSHGKRSRRDLSAVTPAAATPAAVTPAASVHTPVEVASTSTGTITIGPDISSRASAATFNVNTKLTQPAVEGDFVEYSYEGLAVDYLNGKTVSANGTVIGVISDTILNDEAKKSFSKNPTERNSATYGSRSGKLRVTFNKNVENLTNIDYNFGLTNAEFNYATGTTNWSLTSSIRDKNGVIASTVTNIPAAQTLSVGAGNESYPVVLNRVALSDNIYRGDIRPVFANSATKYLKPGDTLSYTLDPSSVIRFDLSSDKMKVGYKENRTDYLVNVINPNNVYVTSGKELEFELINVSDTKAVYKIVKADPGEAYFVTSLPVVVTDLNGVDAVNKRVGPVSVTENIMNQSGAATYYGTQTGTLGIYGIVAAASAVQVPRADVYVQYVDEAGNLIPGTTKTLVLDDAKTGTAYTTTGLDSNTYPNYTFVKMQDGSAPATGNSTTADIVVTYVYHYNTEAERFTPNGQDLTVKHNDTPSAEDGIANKTDLPTGTTYAWKGTAPDTSTPGTKPATITVSYPDGSSEDVNVNVNVTPRADDYTPVGKDVPAKHGDTPSAASGIANKGDLPADATYTWKGTAPDTTTPGDKPATVVVTYDDGTVDEVPVTVKVQPQADDYDPQAQPVSVDHGATPNAEDGIANKGTLPPGTTYDWKTPIDTSTPGTKPGTVVVTYPDGTKDEVPVPVTVGEQAALYTPVGQDVPAKHGETPAASQGIANRGTLPAGTTYDWKKPVDTSTPGDKPATVVVTYPDGSKDEVPVTVKVKPQSDEFTPNGQDVPTKHGETPNAADGIANKGDLPAGTTYDWKTPVDTTTPGDKPGTVVVTYPDGTKDEVPVTVKVKPQSDEFTPTGQDVPAKHGETPNAADGIANKGDLPAGTTYDWKTPVDTSTPGDKPGTVVVTYPDGTKDEVPVTVKVKPQSDEFTPTGQDVPAKHGDTPNAADGISNKGDLPAGTTYDWKTPVDTTTPGDKPGTVVVTYPDGTKDEVPVTVKVKPQSDEFTPVGKDVPAKHGDTPNAADGISNKGDLPAGTTYDWKTPVDTSTPGDKPGTVVVTYPDGTKDEVPVTVKVQPQTDDYDPQAKPVAVDHGATPNAEDGIANKGDLPAGTTYDWKTPVDTSTPGTKPGTVVVTYPDGTKDEVPVPVTVGEQAALYTPVGQDVPAKHGETPAASQGIANRGNLPAGTTYDWKTPVDTSTPGDKPATVVVTYPDGTKDEVPVTVKVKPQSDEFTPAGQDVPTKHGETPNAADGIANKGDLPAGTTYDWKTPVDTSTPGDKPGTVVVTYPDGTKDEVPVTVKVKPQSDEFTPAGQDVPAKHGETPKAEDGIANKGDLPDGTKYDWKTPVDTTTPGDKPGTVVVTYPDGTKDEVPVTVKVKPQSDEFTPNGQDVPAKHGETPKAEDGIANKGDLPDGTKFDWKTPVDTTTPGDKSGTVVVTYPDGTKDEVPVTVKVKPQSDEFTPNGQDVPAKHGETPKAEDGIANKGDLPDGTKYDWKTPVDTTTPGDKPGTVVVTYPDGTKDEVPVTVKVKPQSDEFTPQPKDVSTDHGKTPKAEDGIANKGDLPDGTKYDWKTPVDTTTPGDKPGTVVVTYPDGTKDEVPVTVHVGSQSDLYNPDGQNLNVKQGDQPEASKGIANRGNLPDGTTYDWKTPVDTSTVGDKPATVVVTYPDGSKDEVPVTVKVTEKLHVKTPADKVPVKDPSNLTPDDINKVVENIKKENPGLPDDAKITVNPNGGDTTIETKDGDKVTIPGSDLVRPETDADKNNVKVPADKVP</sequence>
<dbReference type="InterPro" id="IPR044024">
    <property type="entry name" value="aRib"/>
</dbReference>
<feature type="compositionally biased region" description="Polar residues" evidence="3">
    <location>
        <begin position="194"/>
        <end position="204"/>
    </location>
</feature>
<feature type="domain" description="YSIRK Gram-positive signal peptide" evidence="4">
    <location>
        <begin position="11"/>
        <end position="35"/>
    </location>
</feature>
<evidence type="ECO:0000256" key="2">
    <source>
        <dbReference type="ARBA" id="ARBA00022737"/>
    </source>
</evidence>